<protein>
    <submittedName>
        <fullName evidence="1">Uncharacterized protein</fullName>
    </submittedName>
</protein>
<accession>U2CN45</accession>
<name>U2CN45_9BACE</name>
<proteinExistence type="predicted"/>
<comment type="caution">
    <text evidence="1">The sequence shown here is derived from an EMBL/GenBank/DDBJ whole genome shotgun (WGS) entry which is preliminary data.</text>
</comment>
<sequence>MYAARIAMTDLSVGHQSFVDEKYEPKAFRADPLISLFSKSSYQSVISGKKYRREMKSHIISKSVLEEVVTSKKVAFLGLKTLFFVGTSKKTWAGSFFRR</sequence>
<dbReference type="EMBL" id="AWSV01000061">
    <property type="protein sequence ID" value="ERI85970.1"/>
    <property type="molecule type" value="Genomic_DNA"/>
</dbReference>
<dbReference type="AlphaFoldDB" id="U2CN45"/>
<evidence type="ECO:0000313" key="2">
    <source>
        <dbReference type="Proteomes" id="UP000016496"/>
    </source>
</evidence>
<gene>
    <name evidence="1" type="ORF">HMPREF1981_01168</name>
</gene>
<dbReference type="HOGENOM" id="CLU_2314567_0_0_10"/>
<evidence type="ECO:0000313" key="1">
    <source>
        <dbReference type="EMBL" id="ERI85970.1"/>
    </source>
</evidence>
<dbReference type="Proteomes" id="UP000016496">
    <property type="component" value="Unassembled WGS sequence"/>
</dbReference>
<reference evidence="1 2" key="1">
    <citation type="submission" date="2013-08" db="EMBL/GenBank/DDBJ databases">
        <authorList>
            <person name="Weinstock G."/>
            <person name="Sodergren E."/>
            <person name="Wylie T."/>
            <person name="Fulton L."/>
            <person name="Fulton R."/>
            <person name="Fronick C."/>
            <person name="O'Laughlin M."/>
            <person name="Godfrey J."/>
            <person name="Miner T."/>
            <person name="Herter B."/>
            <person name="Appelbaum E."/>
            <person name="Cordes M."/>
            <person name="Lek S."/>
            <person name="Wollam A."/>
            <person name="Pepin K.H."/>
            <person name="Palsikar V.B."/>
            <person name="Mitreva M."/>
            <person name="Wilson R.K."/>
        </authorList>
    </citation>
    <scope>NUCLEOTIDE SEQUENCE [LARGE SCALE GENOMIC DNA]</scope>
    <source>
        <strain evidence="1 2">F0041</strain>
    </source>
</reference>
<organism evidence="1 2">
    <name type="scientific">Bacteroides pyogenes F0041</name>
    <dbReference type="NCBI Taxonomy" id="1321819"/>
    <lineage>
        <taxon>Bacteria</taxon>
        <taxon>Pseudomonadati</taxon>
        <taxon>Bacteroidota</taxon>
        <taxon>Bacteroidia</taxon>
        <taxon>Bacteroidales</taxon>
        <taxon>Bacteroidaceae</taxon>
        <taxon>Bacteroides</taxon>
    </lineage>
</organism>